<dbReference type="Pfam" id="PF12680">
    <property type="entry name" value="SnoaL_2"/>
    <property type="match status" value="1"/>
</dbReference>
<dbReference type="Gene3D" id="3.10.450.50">
    <property type="match status" value="1"/>
</dbReference>
<protein>
    <submittedName>
        <fullName evidence="1">Uncharacterized protein</fullName>
    </submittedName>
</protein>
<dbReference type="InterPro" id="IPR037401">
    <property type="entry name" value="SnoaL-like"/>
</dbReference>
<dbReference type="EMBL" id="AP022612">
    <property type="protein sequence ID" value="BBZ33749.1"/>
    <property type="molecule type" value="Genomic_DNA"/>
</dbReference>
<gene>
    <name evidence="1" type="ORF">MCNF_23540</name>
</gene>
<organism evidence="1 2">
    <name type="scientific">Mycolicibacterium confluentis</name>
    <dbReference type="NCBI Taxonomy" id="28047"/>
    <lineage>
        <taxon>Bacteria</taxon>
        <taxon>Bacillati</taxon>
        <taxon>Actinomycetota</taxon>
        <taxon>Actinomycetes</taxon>
        <taxon>Mycobacteriales</taxon>
        <taxon>Mycobacteriaceae</taxon>
        <taxon>Mycolicibacterium</taxon>
    </lineage>
</organism>
<dbReference type="RefSeq" id="WP_085151100.1">
    <property type="nucleotide sequence ID" value="NZ_AP022612.1"/>
</dbReference>
<reference evidence="1" key="2">
    <citation type="submission" date="2020-02" db="EMBL/GenBank/DDBJ databases">
        <authorList>
            <person name="Matsumoto Y."/>
            <person name="Motooka D."/>
            <person name="Nakamura S."/>
        </authorList>
    </citation>
    <scope>NUCLEOTIDE SEQUENCE</scope>
    <source>
        <strain evidence="1">JCM 13671</strain>
    </source>
</reference>
<dbReference type="InterPro" id="IPR032710">
    <property type="entry name" value="NTF2-like_dom_sf"/>
</dbReference>
<evidence type="ECO:0000313" key="2">
    <source>
        <dbReference type="Proteomes" id="UP000466931"/>
    </source>
</evidence>
<proteinExistence type="predicted"/>
<dbReference type="Proteomes" id="UP000466931">
    <property type="component" value="Chromosome"/>
</dbReference>
<dbReference type="AlphaFoldDB" id="A0A7I7XWT5"/>
<keyword evidence="2" id="KW-1185">Reference proteome</keyword>
<accession>A0A7I7XWT5</accession>
<name>A0A7I7XWT5_9MYCO</name>
<sequence length="255" mass="27929">MGTDADRLLAAVERSPEAAARHDRDGWVALFTDDGRVVDPVGSQPHVGRHELRRFFDTFIGPRDITFHRDVDIVSGHSVLRDLTLGIRMSASVSLVVPAILHYELRDAGSTPQIVALRAYWELPPMMWQFARTGVAAVPAGLALTRALLTNQGLRGAVGFLRGVPAPRRRQRDHLTNLLTALSVGDDLAIRRHLAGADLPDDFDQIRTRLGGAHWRRPISAGHSAVATVHARDGVLGLLTDFSDAGRIERLQVFA</sequence>
<dbReference type="SUPFAM" id="SSF54427">
    <property type="entry name" value="NTF2-like"/>
    <property type="match status" value="1"/>
</dbReference>
<evidence type="ECO:0000313" key="1">
    <source>
        <dbReference type="EMBL" id="BBZ33749.1"/>
    </source>
</evidence>
<reference evidence="1" key="1">
    <citation type="journal article" date="2019" name="Emerg. Microbes Infect.">
        <title>Comprehensive subspecies identification of 175 nontuberculous mycobacteria species based on 7547 genomic profiles.</title>
        <authorList>
            <person name="Matsumoto Y."/>
            <person name="Kinjo T."/>
            <person name="Motooka D."/>
            <person name="Nabeya D."/>
            <person name="Jung N."/>
            <person name="Uechi K."/>
            <person name="Horii T."/>
            <person name="Iida T."/>
            <person name="Fujita J."/>
            <person name="Nakamura S."/>
        </authorList>
    </citation>
    <scope>NUCLEOTIDE SEQUENCE [LARGE SCALE GENOMIC DNA]</scope>
    <source>
        <strain evidence="1">JCM 13671</strain>
    </source>
</reference>